<protein>
    <submittedName>
        <fullName evidence="1">Uncharacterized protein</fullName>
    </submittedName>
</protein>
<name>A0A2P2LLF9_RHIMU</name>
<accession>A0A2P2LLF9</accession>
<reference evidence="1" key="1">
    <citation type="submission" date="2018-02" db="EMBL/GenBank/DDBJ databases">
        <title>Rhizophora mucronata_Transcriptome.</title>
        <authorList>
            <person name="Meera S.P."/>
            <person name="Sreeshan A."/>
            <person name="Augustine A."/>
        </authorList>
    </citation>
    <scope>NUCLEOTIDE SEQUENCE</scope>
    <source>
        <tissue evidence="1">Leaf</tissue>
    </source>
</reference>
<organism evidence="1">
    <name type="scientific">Rhizophora mucronata</name>
    <name type="common">Asiatic mangrove</name>
    <dbReference type="NCBI Taxonomy" id="61149"/>
    <lineage>
        <taxon>Eukaryota</taxon>
        <taxon>Viridiplantae</taxon>
        <taxon>Streptophyta</taxon>
        <taxon>Embryophyta</taxon>
        <taxon>Tracheophyta</taxon>
        <taxon>Spermatophyta</taxon>
        <taxon>Magnoliopsida</taxon>
        <taxon>eudicotyledons</taxon>
        <taxon>Gunneridae</taxon>
        <taxon>Pentapetalae</taxon>
        <taxon>rosids</taxon>
        <taxon>fabids</taxon>
        <taxon>Malpighiales</taxon>
        <taxon>Rhizophoraceae</taxon>
        <taxon>Rhizophora</taxon>
    </lineage>
</organism>
<dbReference type="AlphaFoldDB" id="A0A2P2LLF9"/>
<sequence length="49" mass="5748">MQQDAVQNMRNISDAFRSFNKHELFITESSTLKGNNSILQIKSREKMFL</sequence>
<proteinExistence type="predicted"/>
<dbReference type="EMBL" id="GGEC01038298">
    <property type="protein sequence ID" value="MBX18782.1"/>
    <property type="molecule type" value="Transcribed_RNA"/>
</dbReference>
<evidence type="ECO:0000313" key="1">
    <source>
        <dbReference type="EMBL" id="MBX18782.1"/>
    </source>
</evidence>